<feature type="compositionally biased region" description="Polar residues" evidence="1">
    <location>
        <begin position="19"/>
        <end position="40"/>
    </location>
</feature>
<sequence length="58" mass="6298">MYGLQQYQYPCSYYNSPTSADGSFASNKTGVPQREMSTAVNADRIPSNVSNKGNSVSK</sequence>
<comment type="caution">
    <text evidence="2">The sequence shown here is derived from an EMBL/GenBank/DDBJ whole genome shotgun (WGS) entry which is preliminary data.</text>
</comment>
<evidence type="ECO:0000313" key="3">
    <source>
        <dbReference type="Proteomes" id="UP000265520"/>
    </source>
</evidence>
<feature type="non-terminal residue" evidence="2">
    <location>
        <position position="58"/>
    </location>
</feature>
<proteinExistence type="predicted"/>
<dbReference type="Proteomes" id="UP000265520">
    <property type="component" value="Unassembled WGS sequence"/>
</dbReference>
<feature type="compositionally biased region" description="Low complexity" evidence="1">
    <location>
        <begin position="47"/>
        <end position="58"/>
    </location>
</feature>
<name>A0A392RVP7_9FABA</name>
<evidence type="ECO:0000256" key="1">
    <source>
        <dbReference type="SAM" id="MobiDB-lite"/>
    </source>
</evidence>
<keyword evidence="3" id="KW-1185">Reference proteome</keyword>
<feature type="region of interest" description="Disordered" evidence="1">
    <location>
        <begin position="19"/>
        <end position="58"/>
    </location>
</feature>
<accession>A0A392RVP7</accession>
<organism evidence="2 3">
    <name type="scientific">Trifolium medium</name>
    <dbReference type="NCBI Taxonomy" id="97028"/>
    <lineage>
        <taxon>Eukaryota</taxon>
        <taxon>Viridiplantae</taxon>
        <taxon>Streptophyta</taxon>
        <taxon>Embryophyta</taxon>
        <taxon>Tracheophyta</taxon>
        <taxon>Spermatophyta</taxon>
        <taxon>Magnoliopsida</taxon>
        <taxon>eudicotyledons</taxon>
        <taxon>Gunneridae</taxon>
        <taxon>Pentapetalae</taxon>
        <taxon>rosids</taxon>
        <taxon>fabids</taxon>
        <taxon>Fabales</taxon>
        <taxon>Fabaceae</taxon>
        <taxon>Papilionoideae</taxon>
        <taxon>50 kb inversion clade</taxon>
        <taxon>NPAAA clade</taxon>
        <taxon>Hologalegina</taxon>
        <taxon>IRL clade</taxon>
        <taxon>Trifolieae</taxon>
        <taxon>Trifolium</taxon>
    </lineage>
</organism>
<protein>
    <submittedName>
        <fullName evidence="2">YTH domain family protein</fullName>
    </submittedName>
</protein>
<evidence type="ECO:0000313" key="2">
    <source>
        <dbReference type="EMBL" id="MCI40237.1"/>
    </source>
</evidence>
<reference evidence="2 3" key="1">
    <citation type="journal article" date="2018" name="Front. Plant Sci.">
        <title>Red Clover (Trifolium pratense) and Zigzag Clover (T. medium) - A Picture of Genomic Similarities and Differences.</title>
        <authorList>
            <person name="Dluhosova J."/>
            <person name="Istvanek J."/>
            <person name="Nedelnik J."/>
            <person name="Repkova J."/>
        </authorList>
    </citation>
    <scope>NUCLEOTIDE SEQUENCE [LARGE SCALE GENOMIC DNA]</scope>
    <source>
        <strain evidence="3">cv. 10/8</strain>
        <tissue evidence="2">Leaf</tissue>
    </source>
</reference>
<dbReference type="EMBL" id="LXQA010277496">
    <property type="protein sequence ID" value="MCI40237.1"/>
    <property type="molecule type" value="Genomic_DNA"/>
</dbReference>
<dbReference type="AlphaFoldDB" id="A0A392RVP7"/>